<evidence type="ECO:0000313" key="4">
    <source>
        <dbReference type="EMBL" id="GMG22975.1"/>
    </source>
</evidence>
<evidence type="ECO:0000256" key="1">
    <source>
        <dbReference type="SAM" id="MobiDB-lite"/>
    </source>
</evidence>
<proteinExistence type="predicted"/>
<evidence type="ECO:0000259" key="3">
    <source>
        <dbReference type="PROSITE" id="PS51259"/>
    </source>
</evidence>
<organism evidence="4 5">
    <name type="scientific">Ambrosiozyma monospora</name>
    <name type="common">Yeast</name>
    <name type="synonym">Endomycopsis monosporus</name>
    <dbReference type="NCBI Taxonomy" id="43982"/>
    <lineage>
        <taxon>Eukaryota</taxon>
        <taxon>Fungi</taxon>
        <taxon>Dikarya</taxon>
        <taxon>Ascomycota</taxon>
        <taxon>Saccharomycotina</taxon>
        <taxon>Pichiomycetes</taxon>
        <taxon>Pichiales</taxon>
        <taxon>Pichiaceae</taxon>
        <taxon>Ambrosiozyma</taxon>
    </lineage>
</organism>
<feature type="region of interest" description="Disordered" evidence="1">
    <location>
        <begin position="78"/>
        <end position="101"/>
    </location>
</feature>
<feature type="domain" description="MHD2" evidence="3">
    <location>
        <begin position="877"/>
        <end position="1013"/>
    </location>
</feature>
<dbReference type="OrthoDB" id="2015333at2759"/>
<keyword evidence="5" id="KW-1185">Reference proteome</keyword>
<dbReference type="PROSITE" id="PS51259">
    <property type="entry name" value="MHD2"/>
    <property type="match status" value="1"/>
</dbReference>
<evidence type="ECO:0000259" key="2">
    <source>
        <dbReference type="PROSITE" id="PS51258"/>
    </source>
</evidence>
<evidence type="ECO:0000313" key="5">
    <source>
        <dbReference type="Proteomes" id="UP001165063"/>
    </source>
</evidence>
<dbReference type="AlphaFoldDB" id="A0A9W7DEF0"/>
<feature type="compositionally biased region" description="Low complexity" evidence="1">
    <location>
        <begin position="82"/>
        <end position="101"/>
    </location>
</feature>
<dbReference type="Gene3D" id="1.10.357.50">
    <property type="match status" value="1"/>
</dbReference>
<reference evidence="4" key="1">
    <citation type="submission" date="2023-04" db="EMBL/GenBank/DDBJ databases">
        <title>Ambrosiozyma monospora NBRC 1965.</title>
        <authorList>
            <person name="Ichikawa N."/>
            <person name="Sato H."/>
            <person name="Tonouchi N."/>
        </authorList>
    </citation>
    <scope>NUCLEOTIDE SEQUENCE</scope>
    <source>
        <strain evidence="4">NBRC 1965</strain>
    </source>
</reference>
<accession>A0A9W7DEF0</accession>
<protein>
    <submittedName>
        <fullName evidence="4">Unnamed protein product</fullName>
    </submittedName>
</protein>
<dbReference type="Proteomes" id="UP001165063">
    <property type="component" value="Unassembled WGS sequence"/>
</dbReference>
<comment type="caution">
    <text evidence="4">The sequence shown here is derived from an EMBL/GenBank/DDBJ whole genome shotgun (WGS) entry which is preliminary data.</text>
</comment>
<feature type="domain" description="MHD1" evidence="2">
    <location>
        <begin position="519"/>
        <end position="633"/>
    </location>
</feature>
<dbReference type="InterPro" id="IPR052811">
    <property type="entry name" value="Glucose_resp_signaling"/>
</dbReference>
<dbReference type="PROSITE" id="PS51258">
    <property type="entry name" value="MHD1"/>
    <property type="match status" value="1"/>
</dbReference>
<dbReference type="EMBL" id="BSXU01001028">
    <property type="protein sequence ID" value="GMG22975.1"/>
    <property type="molecule type" value="Genomic_DNA"/>
</dbReference>
<dbReference type="PANTHER" id="PTHR47263:SF1">
    <property type="entry name" value="C2 DOMAIN PROTEIN (AFU_ORTHOLOGUE AFUA_7G02350)"/>
    <property type="match status" value="1"/>
</dbReference>
<dbReference type="PANTHER" id="PTHR47263">
    <property type="entry name" value="ADENYLATE CYCLASE ACTIVATION PROTEIN GIT1"/>
    <property type="match status" value="1"/>
</dbReference>
<dbReference type="InterPro" id="IPR014772">
    <property type="entry name" value="Munc13_dom-2"/>
</dbReference>
<name>A0A9W7DEF0_AMBMO</name>
<gene>
    <name evidence="4" type="ORF">Amon01_000272200</name>
</gene>
<sequence length="1094" mass="126374">MSSYDRFLSDYILDYYLKVQYLFDPAYLTIPISSLTNDLTVSPPTKTKFHRSSKVSIHRNKERQAIKQFLDLTDDMASAQTKSRSNSSATTGSSKSKSSDSLPAVLPIKLNEYARSIARDVAVKNYVTLKESKKFDDLLSLISNQVAKLEGTKEYFISYIQLIDLLLVSCYKAGFQGVTIDYLLRKRQKLLDSSYVNKPQRLSDKGLIKAIMENFKVDENQLKMRMTSIVALVNKEFVYAQLSKKKGELFTIYKKEDFKNEDHWNGWIKGVNQLNNQLMTMMTTVADAKPGPGFKYIPKDMESIVKFFVNIILNGKISAPFFKSIVNCFKLWQVDPCLIYMTFLQTSKLDKIQSNDDSERVFTLAKSAMTFNQHYDEWPTEQYKKLSSFHADLFQKGKSQFQLCILNVFTKTPEFTSCLEFLKFLEFPEKHSFVSENFQQAVNLRIDSYNEGGGSDGIKEVFHILDLANYDLTNLQDWRLSHKELNSGFNFEKVFTIELQKRVVPVVNRFLANHEPIKDNLLLLITALSNFSTLAKTPLDYQNSLFNDVNALVDSWSDDASKQVESIVKDDTKLEKLEGCSYSKGVQNVFKLSDAYLKIIRDFNWKDQNQLAMLHLNLFNVICNMVTHYSQMILELFMVLISDKSGDEEIYERACTALNNINNSLTFLNDKGYENELAKFNDVYKQLEISGLDRKMITVTIQNAENVEDRHGNAVSLYCRLKGILGDTRTRCIYSDFDPDWEESFQVNVDRISHGRNPLILGIELINADTNELYKSINYRVRSMSAYQDCHFKLVPNSGFLNAKVEIETVQENPIYLVSKTKQNLGIIQDRCVKLFVDKFTTKIKREIFVKSHLQHSLKTYPPNLKNDYNSYAKLEDELIDPHLRELQLKIVELYDSLETSLFDDIVKQTWDKILSSAANLLLPRISIISILISNKLNKRSSLFIGSGSSSRLKRLGTTRQEFVRVLEWCCKFRDSFEHTEKVLPPTLNGPFNNLLGVYDFFLLDSQSLKNMYYAIWNKVNEFQLPKLYATNNADTHALGDEYERLMHERELILRVLICKNEYKFVKNKLEIEERFRRCIKTEADVGKSFAAAI</sequence>
<dbReference type="InterPro" id="IPR014770">
    <property type="entry name" value="Munc13_1"/>
</dbReference>